<comment type="caution">
    <text evidence="1">The sequence shown here is derived from an EMBL/GenBank/DDBJ whole genome shotgun (WGS) entry which is preliminary data.</text>
</comment>
<proteinExistence type="predicted"/>
<gene>
    <name evidence="1" type="ORF">GCM10009827_079260</name>
</gene>
<dbReference type="Proteomes" id="UP001501470">
    <property type="component" value="Unassembled WGS sequence"/>
</dbReference>
<name>A0ABN2BTX8_9ACTN</name>
<protein>
    <recommendedName>
        <fullName evidence="3">Lipoprotein</fullName>
    </recommendedName>
</protein>
<reference evidence="1 2" key="1">
    <citation type="journal article" date="2019" name="Int. J. Syst. Evol. Microbiol.">
        <title>The Global Catalogue of Microorganisms (GCM) 10K type strain sequencing project: providing services to taxonomists for standard genome sequencing and annotation.</title>
        <authorList>
            <consortium name="The Broad Institute Genomics Platform"/>
            <consortium name="The Broad Institute Genome Sequencing Center for Infectious Disease"/>
            <person name="Wu L."/>
            <person name="Ma J."/>
        </authorList>
    </citation>
    <scope>NUCLEOTIDE SEQUENCE [LARGE SCALE GENOMIC DNA]</scope>
    <source>
        <strain evidence="1 2">JCM 15933</strain>
    </source>
</reference>
<organism evidence="1 2">
    <name type="scientific">Dactylosporangium maewongense</name>
    <dbReference type="NCBI Taxonomy" id="634393"/>
    <lineage>
        <taxon>Bacteria</taxon>
        <taxon>Bacillati</taxon>
        <taxon>Actinomycetota</taxon>
        <taxon>Actinomycetes</taxon>
        <taxon>Micromonosporales</taxon>
        <taxon>Micromonosporaceae</taxon>
        <taxon>Dactylosporangium</taxon>
    </lineage>
</organism>
<evidence type="ECO:0000313" key="1">
    <source>
        <dbReference type="EMBL" id="GAA1547179.1"/>
    </source>
</evidence>
<accession>A0ABN2BTX8</accession>
<evidence type="ECO:0000313" key="2">
    <source>
        <dbReference type="Proteomes" id="UP001501470"/>
    </source>
</evidence>
<dbReference type="InterPro" id="IPR011044">
    <property type="entry name" value="Quino_amine_DH_bsu"/>
</dbReference>
<dbReference type="Gene3D" id="2.130.10.10">
    <property type="entry name" value="YVTN repeat-like/Quinoprotein amine dehydrogenase"/>
    <property type="match status" value="1"/>
</dbReference>
<dbReference type="InterPro" id="IPR015943">
    <property type="entry name" value="WD40/YVTN_repeat-like_dom_sf"/>
</dbReference>
<sequence length="422" mass="43602">MRAGNGAGGSRLVVGMKRRELLGLGGAVLMASCGSGSKPKKVEPGELLAVSVGDGMTVVESGTGRRVVTPAATLATADGRRLVSAVAEPGASRVVTRDARTGDVVAQTTVRGAGRLAAVTPDAGLVALVDGDPAGRLETTIVVAGPAGERHRLKLPGFVQPEAFSSTGTSLFVLDMLPPEHPDSYRVRVLDLAAGQLTALNLPNAEAGVKVLVPEGAEEQMRGEGRQAVFDARRQRLFTLYSHQPDHVHVRDLLHPETGARDGRPDVHAFVHTLSVADGWAVCVDLPSSFGTGPVEGLTIAQRGEEVWVADAGKGVLAVISADVLAVTQELRFTAVAGRARLAVSSSAAYLAAGRQVQVFDTGSKSPRATWALPGDTRGVAVSDTGLYVGQAEAVHRLHPETGAPVATVTVPGLTAVEHVLG</sequence>
<keyword evidence="2" id="KW-1185">Reference proteome</keyword>
<dbReference type="PROSITE" id="PS51257">
    <property type="entry name" value="PROKAR_LIPOPROTEIN"/>
    <property type="match status" value="1"/>
</dbReference>
<evidence type="ECO:0008006" key="3">
    <source>
        <dbReference type="Google" id="ProtNLM"/>
    </source>
</evidence>
<dbReference type="EMBL" id="BAAAQD010000019">
    <property type="protein sequence ID" value="GAA1547179.1"/>
    <property type="molecule type" value="Genomic_DNA"/>
</dbReference>
<dbReference type="SUPFAM" id="SSF50969">
    <property type="entry name" value="YVTN repeat-like/Quinoprotein amine dehydrogenase"/>
    <property type="match status" value="1"/>
</dbReference>